<reference evidence="1 2" key="1">
    <citation type="submission" date="2013-01" db="EMBL/GenBank/DDBJ databases">
        <authorList>
            <person name="Bench S."/>
        </authorList>
    </citation>
    <scope>NUCLEOTIDE SEQUENCE [LARGE SCALE GENOMIC DNA]</scope>
    <source>
        <strain evidence="1 2">WH 0005</strain>
    </source>
</reference>
<name>T2IS27_CROWT</name>
<dbReference type="Proteomes" id="UP000017981">
    <property type="component" value="Unassembled WGS sequence"/>
</dbReference>
<comment type="caution">
    <text evidence="1">The sequence shown here is derived from an EMBL/GenBank/DDBJ whole genome shotgun (WGS) entry which is preliminary data.</text>
</comment>
<dbReference type="AlphaFoldDB" id="T2IS27"/>
<accession>T2IS27</accession>
<dbReference type="EMBL" id="CAQL01000473">
    <property type="protein sequence ID" value="CCQ55754.1"/>
    <property type="molecule type" value="Genomic_DNA"/>
</dbReference>
<reference evidence="1 2" key="2">
    <citation type="submission" date="2013-09" db="EMBL/GenBank/DDBJ databases">
        <title>Whole genome comparison of six Crocosphaera watsonii strains with differing phenotypes.</title>
        <authorList>
            <person name="Bench S.R."/>
            <person name="Heller P."/>
            <person name="Frank I."/>
            <person name="Arciniega M."/>
            <person name="Shilova I.N."/>
            <person name="Zehr J.P."/>
        </authorList>
    </citation>
    <scope>NUCLEOTIDE SEQUENCE [LARGE SCALE GENOMIC DNA]</scope>
    <source>
        <strain evidence="1 2">WH 0005</strain>
    </source>
</reference>
<gene>
    <name evidence="1" type="ORF">CWATWH0005_3917</name>
</gene>
<evidence type="ECO:0000313" key="1">
    <source>
        <dbReference type="EMBL" id="CCQ55754.1"/>
    </source>
</evidence>
<proteinExistence type="predicted"/>
<protein>
    <submittedName>
        <fullName evidence="1">Uncharacterized protein</fullName>
    </submittedName>
</protein>
<sequence length="41" mass="5026">MHRQSAFRQSSVNFSWQQQQQHLQTKIYGEIFQTIHDQNSY</sequence>
<organism evidence="1 2">
    <name type="scientific">Crocosphaera watsonii WH 0005</name>
    <dbReference type="NCBI Taxonomy" id="423472"/>
    <lineage>
        <taxon>Bacteria</taxon>
        <taxon>Bacillati</taxon>
        <taxon>Cyanobacteriota</taxon>
        <taxon>Cyanophyceae</taxon>
        <taxon>Oscillatoriophycideae</taxon>
        <taxon>Chroococcales</taxon>
        <taxon>Aphanothecaceae</taxon>
        <taxon>Crocosphaera</taxon>
    </lineage>
</organism>
<evidence type="ECO:0000313" key="2">
    <source>
        <dbReference type="Proteomes" id="UP000017981"/>
    </source>
</evidence>